<protein>
    <recommendedName>
        <fullName evidence="4">Glycosyltransferase 2-like domain-containing protein</fullName>
    </recommendedName>
</protein>
<dbReference type="AlphaFoldDB" id="A0A9X0WHZ4"/>
<dbReference type="InterPro" id="IPR029044">
    <property type="entry name" value="Nucleotide-diphossugar_trans"/>
</dbReference>
<evidence type="ECO:0000259" key="4">
    <source>
        <dbReference type="Pfam" id="PF00535"/>
    </source>
</evidence>
<dbReference type="InterPro" id="IPR001173">
    <property type="entry name" value="Glyco_trans_2-like"/>
</dbReference>
<feature type="domain" description="Glycosyltransferase 2-like" evidence="4">
    <location>
        <begin position="3"/>
        <end position="145"/>
    </location>
</feature>
<dbReference type="SUPFAM" id="SSF53448">
    <property type="entry name" value="Nucleotide-diphospho-sugar transferases"/>
    <property type="match status" value="1"/>
</dbReference>
<dbReference type="RefSeq" id="WP_200387881.1">
    <property type="nucleotide sequence ID" value="NZ_NRSD01000009.1"/>
</dbReference>
<sequence>MLSVLIPTYRREAVLLESLRQLQALSPAPSEIVVVDQTDRHTEYAQQQLQRLHAQGRIRWIRLMQPSIPGAMNTGLLAARSEIVLFLDDDIRPGDDLVGAHLRAQAVHPGLIAGQVLQPGECSSPLAPNERFRFNSTASAWVNEFMGGNFSVSRDMALALGGFDENFVGAAYRFEAEFAHRFTARYGAIRYEPAALIHHLQVSSGGTRAHGHHLRTIKPGHSVGAYYFWLRVRPPGWWWRLLARPLRAVRTRHHLQQPWWIPLTLLAELRGMRQALGLVRQGPRLLAGDTPPANAESSADLTG</sequence>
<dbReference type="Proteomes" id="UP001138802">
    <property type="component" value="Unassembled WGS sequence"/>
</dbReference>
<dbReference type="Pfam" id="PF00535">
    <property type="entry name" value="Glycos_transf_2"/>
    <property type="match status" value="1"/>
</dbReference>
<evidence type="ECO:0000256" key="1">
    <source>
        <dbReference type="ARBA" id="ARBA00006739"/>
    </source>
</evidence>
<reference evidence="5 6" key="1">
    <citation type="journal article" date="2020" name="Microorganisms">
        <title>Osmotic Adaptation and Compatible Solute Biosynthesis of Phototrophic Bacteria as Revealed from Genome Analyses.</title>
        <authorList>
            <person name="Imhoff J.F."/>
            <person name="Rahn T."/>
            <person name="Kunzel S."/>
            <person name="Keller A."/>
            <person name="Neulinger S.C."/>
        </authorList>
    </citation>
    <scope>NUCLEOTIDE SEQUENCE [LARGE SCALE GENOMIC DNA]</scope>
    <source>
        <strain evidence="5 6">DSM 21303</strain>
    </source>
</reference>
<keyword evidence="3" id="KW-0808">Transferase</keyword>
<dbReference type="Gene3D" id="3.90.550.10">
    <property type="entry name" value="Spore Coat Polysaccharide Biosynthesis Protein SpsA, Chain A"/>
    <property type="match status" value="1"/>
</dbReference>
<dbReference type="EMBL" id="NRSD01000009">
    <property type="protein sequence ID" value="MBK1645074.1"/>
    <property type="molecule type" value="Genomic_DNA"/>
</dbReference>
<evidence type="ECO:0000256" key="2">
    <source>
        <dbReference type="ARBA" id="ARBA00022676"/>
    </source>
</evidence>
<keyword evidence="6" id="KW-1185">Reference proteome</keyword>
<evidence type="ECO:0000313" key="5">
    <source>
        <dbReference type="EMBL" id="MBK1645074.1"/>
    </source>
</evidence>
<comment type="similarity">
    <text evidence="1">Belongs to the glycosyltransferase 2 family.</text>
</comment>
<accession>A0A9X0WHZ4</accession>
<organism evidence="5 6">
    <name type="scientific">Thiocapsa imhoffii</name>
    <dbReference type="NCBI Taxonomy" id="382777"/>
    <lineage>
        <taxon>Bacteria</taxon>
        <taxon>Pseudomonadati</taxon>
        <taxon>Pseudomonadota</taxon>
        <taxon>Gammaproteobacteria</taxon>
        <taxon>Chromatiales</taxon>
        <taxon>Chromatiaceae</taxon>
        <taxon>Thiocapsa</taxon>
    </lineage>
</organism>
<proteinExistence type="inferred from homology"/>
<dbReference type="GO" id="GO:0016757">
    <property type="term" value="F:glycosyltransferase activity"/>
    <property type="evidence" value="ECO:0007669"/>
    <property type="project" value="UniProtKB-KW"/>
</dbReference>
<comment type="caution">
    <text evidence="5">The sequence shown here is derived from an EMBL/GenBank/DDBJ whole genome shotgun (WGS) entry which is preliminary data.</text>
</comment>
<gene>
    <name evidence="5" type="ORF">CKO25_10500</name>
</gene>
<name>A0A9X0WHZ4_9GAMM</name>
<dbReference type="PANTHER" id="PTHR43179:SF12">
    <property type="entry name" value="GALACTOFURANOSYLTRANSFERASE GLFT2"/>
    <property type="match status" value="1"/>
</dbReference>
<dbReference type="PANTHER" id="PTHR43179">
    <property type="entry name" value="RHAMNOSYLTRANSFERASE WBBL"/>
    <property type="match status" value="1"/>
</dbReference>
<keyword evidence="2" id="KW-0328">Glycosyltransferase</keyword>
<evidence type="ECO:0000256" key="3">
    <source>
        <dbReference type="ARBA" id="ARBA00022679"/>
    </source>
</evidence>
<evidence type="ECO:0000313" key="6">
    <source>
        <dbReference type="Proteomes" id="UP001138802"/>
    </source>
</evidence>